<dbReference type="PRINTS" id="PR00463">
    <property type="entry name" value="EP450I"/>
</dbReference>
<dbReference type="OrthoDB" id="1470350at2759"/>
<keyword evidence="3" id="KW-1185">Reference proteome</keyword>
<evidence type="ECO:0008006" key="4">
    <source>
        <dbReference type="Google" id="ProtNLM"/>
    </source>
</evidence>
<dbReference type="InterPro" id="IPR050121">
    <property type="entry name" value="Cytochrome_P450_monoxygenase"/>
</dbReference>
<keyword evidence="1" id="KW-0479">Metal-binding</keyword>
<sequence>MSSVAWRTIFATSVFSSFALVRYVPELLPSPKPTFIATFAQIWAAQVTIWVLWKVFLKPKYLSPLKHLPGPSGGSFWNGQFRMVYGLGTGEAEAKWMESVPNNGFIRYLSQLNQERLIVTSPTIIAEICMRSYEFIKPPVLILLAGRLLGIGLVLSERDQHKRQRKMFLPAFAPKHIKELYPTYWAKAKEVTAKLTDHLRHNDSAFEVGHWASRSALDIITLAAFGKDFGAIQDPESPLSKVYRTVLTPTRGFLILTMLKILVPAWIVGLIPVKYNTYQDEAVKTIRRTCREVLHEKKHKLANKSLEDKDILSVCLKYEEVAHVDEEAVIDQMTTFLAAGHETIAVGITWAIYMLCVHPEWQSRLRDEARTTISPPTGNSQVTSTDVERMPYLQAFCNEVLRWYPPIPATMREATADCVLDNQFIPKGTRLFISIKGMNRDERFWGHDAKLFKPERWLGPDNRLDAIGGCNTKYGYLSFMQGPRNCVAQAFSKAEMACMVGAWISRFEFRLDNENLLDETKMEISGGSFSGKPLHGLHVKARILEDW</sequence>
<proteinExistence type="predicted"/>
<dbReference type="SUPFAM" id="SSF48264">
    <property type="entry name" value="Cytochrome P450"/>
    <property type="match status" value="1"/>
</dbReference>
<reference evidence="2" key="1">
    <citation type="journal article" date="2020" name="Stud. Mycol.">
        <title>101 Dothideomycetes genomes: a test case for predicting lifestyles and emergence of pathogens.</title>
        <authorList>
            <person name="Haridas S."/>
            <person name="Albert R."/>
            <person name="Binder M."/>
            <person name="Bloem J."/>
            <person name="Labutti K."/>
            <person name="Salamov A."/>
            <person name="Andreopoulos B."/>
            <person name="Baker S."/>
            <person name="Barry K."/>
            <person name="Bills G."/>
            <person name="Bluhm B."/>
            <person name="Cannon C."/>
            <person name="Castanera R."/>
            <person name="Culley D."/>
            <person name="Daum C."/>
            <person name="Ezra D."/>
            <person name="Gonzalez J."/>
            <person name="Henrissat B."/>
            <person name="Kuo A."/>
            <person name="Liang C."/>
            <person name="Lipzen A."/>
            <person name="Lutzoni F."/>
            <person name="Magnuson J."/>
            <person name="Mondo S."/>
            <person name="Nolan M."/>
            <person name="Ohm R."/>
            <person name="Pangilinan J."/>
            <person name="Park H.-J."/>
            <person name="Ramirez L."/>
            <person name="Alfaro M."/>
            <person name="Sun H."/>
            <person name="Tritt A."/>
            <person name="Yoshinaga Y."/>
            <person name="Zwiers L.-H."/>
            <person name="Turgeon B."/>
            <person name="Goodwin S."/>
            <person name="Spatafora J."/>
            <person name="Crous P."/>
            <person name="Grigoriev I."/>
        </authorList>
    </citation>
    <scope>NUCLEOTIDE SEQUENCE</scope>
    <source>
        <strain evidence="2">CBS 121167</strain>
    </source>
</reference>
<dbReference type="InterPro" id="IPR001128">
    <property type="entry name" value="Cyt_P450"/>
</dbReference>
<dbReference type="Proteomes" id="UP000799438">
    <property type="component" value="Unassembled WGS sequence"/>
</dbReference>
<dbReference type="PANTHER" id="PTHR24305:SF227">
    <property type="entry name" value="P450, PUTATIVE (EUROFUNG)-RELATED"/>
    <property type="match status" value="1"/>
</dbReference>
<dbReference type="AlphaFoldDB" id="A0A6A6BNL3"/>
<dbReference type="GO" id="GO:0004497">
    <property type="term" value="F:monooxygenase activity"/>
    <property type="evidence" value="ECO:0007669"/>
    <property type="project" value="InterPro"/>
</dbReference>
<dbReference type="InterPro" id="IPR002401">
    <property type="entry name" value="Cyt_P450_E_grp-I"/>
</dbReference>
<name>A0A6A6BNL3_9PEZI</name>
<organism evidence="2 3">
    <name type="scientific">Aplosporella prunicola CBS 121167</name>
    <dbReference type="NCBI Taxonomy" id="1176127"/>
    <lineage>
        <taxon>Eukaryota</taxon>
        <taxon>Fungi</taxon>
        <taxon>Dikarya</taxon>
        <taxon>Ascomycota</taxon>
        <taxon>Pezizomycotina</taxon>
        <taxon>Dothideomycetes</taxon>
        <taxon>Dothideomycetes incertae sedis</taxon>
        <taxon>Botryosphaeriales</taxon>
        <taxon>Aplosporellaceae</taxon>
        <taxon>Aplosporella</taxon>
    </lineage>
</organism>
<dbReference type="Pfam" id="PF00067">
    <property type="entry name" value="p450"/>
    <property type="match status" value="1"/>
</dbReference>
<dbReference type="PRINTS" id="PR00385">
    <property type="entry name" value="P450"/>
</dbReference>
<comment type="cofactor">
    <cofactor evidence="1">
        <name>heme</name>
        <dbReference type="ChEBI" id="CHEBI:30413"/>
    </cofactor>
</comment>
<keyword evidence="1" id="KW-0349">Heme</keyword>
<dbReference type="GO" id="GO:0005506">
    <property type="term" value="F:iron ion binding"/>
    <property type="evidence" value="ECO:0007669"/>
    <property type="project" value="InterPro"/>
</dbReference>
<evidence type="ECO:0000313" key="3">
    <source>
        <dbReference type="Proteomes" id="UP000799438"/>
    </source>
</evidence>
<dbReference type="PANTHER" id="PTHR24305">
    <property type="entry name" value="CYTOCHROME P450"/>
    <property type="match status" value="1"/>
</dbReference>
<dbReference type="GO" id="GO:0016705">
    <property type="term" value="F:oxidoreductase activity, acting on paired donors, with incorporation or reduction of molecular oxygen"/>
    <property type="evidence" value="ECO:0007669"/>
    <property type="project" value="InterPro"/>
</dbReference>
<protein>
    <recommendedName>
        <fullName evidence="4">Cytochrome P450</fullName>
    </recommendedName>
</protein>
<dbReference type="GeneID" id="54296319"/>
<feature type="binding site" description="axial binding residue" evidence="1">
    <location>
        <position position="486"/>
    </location>
    <ligand>
        <name>heme</name>
        <dbReference type="ChEBI" id="CHEBI:30413"/>
    </ligand>
    <ligandPart>
        <name>Fe</name>
        <dbReference type="ChEBI" id="CHEBI:18248"/>
    </ligandPart>
</feature>
<dbReference type="CDD" id="cd11069">
    <property type="entry name" value="CYP_FUM15-like"/>
    <property type="match status" value="1"/>
</dbReference>
<gene>
    <name evidence="2" type="ORF">K452DRAFT_266984</name>
</gene>
<dbReference type="RefSeq" id="XP_033400546.1">
    <property type="nucleotide sequence ID" value="XM_033538823.1"/>
</dbReference>
<evidence type="ECO:0000256" key="1">
    <source>
        <dbReference type="PIRSR" id="PIRSR602401-1"/>
    </source>
</evidence>
<accession>A0A6A6BNL3</accession>
<dbReference type="Gene3D" id="1.10.630.10">
    <property type="entry name" value="Cytochrome P450"/>
    <property type="match status" value="1"/>
</dbReference>
<dbReference type="EMBL" id="ML995479">
    <property type="protein sequence ID" value="KAF2144834.1"/>
    <property type="molecule type" value="Genomic_DNA"/>
</dbReference>
<keyword evidence="1" id="KW-0408">Iron</keyword>
<evidence type="ECO:0000313" key="2">
    <source>
        <dbReference type="EMBL" id="KAF2144834.1"/>
    </source>
</evidence>
<dbReference type="InterPro" id="IPR036396">
    <property type="entry name" value="Cyt_P450_sf"/>
</dbReference>
<dbReference type="GO" id="GO:0020037">
    <property type="term" value="F:heme binding"/>
    <property type="evidence" value="ECO:0007669"/>
    <property type="project" value="InterPro"/>
</dbReference>